<dbReference type="Pfam" id="PF07714">
    <property type="entry name" value="PK_Tyr_Ser-Thr"/>
    <property type="match status" value="1"/>
</dbReference>
<evidence type="ECO:0000313" key="6">
    <source>
        <dbReference type="Proteomes" id="UP000002852"/>
    </source>
</evidence>
<dbReference type="SUPFAM" id="SSF56112">
    <property type="entry name" value="Protein kinase-like (PK-like)"/>
    <property type="match status" value="1"/>
</dbReference>
<dbReference type="Pfam" id="PF22215">
    <property type="entry name" value="MLKL_N"/>
    <property type="match status" value="1"/>
</dbReference>
<dbReference type="Proteomes" id="UP000002852">
    <property type="component" value="Unassembled WGS sequence"/>
</dbReference>
<name>M3ZJX4_XIPMA</name>
<evidence type="ECO:0000256" key="1">
    <source>
        <dbReference type="ARBA" id="ARBA00022741"/>
    </source>
</evidence>
<evidence type="ECO:0000256" key="2">
    <source>
        <dbReference type="ARBA" id="ARBA00022840"/>
    </source>
</evidence>
<dbReference type="GO" id="GO:0005524">
    <property type="term" value="F:ATP binding"/>
    <property type="evidence" value="ECO:0007669"/>
    <property type="project" value="UniProtKB-KW"/>
</dbReference>
<dbReference type="InterPro" id="IPR001245">
    <property type="entry name" value="Ser-Thr/Tyr_kinase_cat_dom"/>
</dbReference>
<dbReference type="PANTHER" id="PTHR44329:SF298">
    <property type="entry name" value="MIXED LINEAGE KINASE DOMAIN-LIKE PROTEIN"/>
    <property type="match status" value="1"/>
</dbReference>
<dbReference type="Gene3D" id="1.20.930.20">
    <property type="entry name" value="Adaptor protein Cbl, N-terminal domain"/>
    <property type="match status" value="1"/>
</dbReference>
<dbReference type="AlphaFoldDB" id="M3ZJX4"/>
<organism evidence="5 6">
    <name type="scientific">Xiphophorus maculatus</name>
    <name type="common">Southern platyfish</name>
    <name type="synonym">Platypoecilus maculatus</name>
    <dbReference type="NCBI Taxonomy" id="8083"/>
    <lineage>
        <taxon>Eukaryota</taxon>
        <taxon>Metazoa</taxon>
        <taxon>Chordata</taxon>
        <taxon>Craniata</taxon>
        <taxon>Vertebrata</taxon>
        <taxon>Euteleostomi</taxon>
        <taxon>Actinopterygii</taxon>
        <taxon>Neopterygii</taxon>
        <taxon>Teleostei</taxon>
        <taxon>Neoteleostei</taxon>
        <taxon>Acanthomorphata</taxon>
        <taxon>Ovalentaria</taxon>
        <taxon>Atherinomorphae</taxon>
        <taxon>Cyprinodontiformes</taxon>
        <taxon>Poeciliidae</taxon>
        <taxon>Poeciliinae</taxon>
        <taxon>Xiphophorus</taxon>
    </lineage>
</organism>
<dbReference type="InterPro" id="IPR036537">
    <property type="entry name" value="Adaptor_Cbl_N_dom_sf"/>
</dbReference>
<dbReference type="HOGENOM" id="CLU_044216_1_0_1"/>
<dbReference type="GO" id="GO:0004672">
    <property type="term" value="F:protein kinase activity"/>
    <property type="evidence" value="ECO:0007669"/>
    <property type="project" value="InterPro"/>
</dbReference>
<dbReference type="GO" id="GO:0007166">
    <property type="term" value="P:cell surface receptor signaling pathway"/>
    <property type="evidence" value="ECO:0007669"/>
    <property type="project" value="InterPro"/>
</dbReference>
<dbReference type="Gene3D" id="1.10.510.10">
    <property type="entry name" value="Transferase(Phosphotransferase) domain 1"/>
    <property type="match status" value="1"/>
</dbReference>
<feature type="coiled-coil region" evidence="3">
    <location>
        <begin position="52"/>
        <end position="79"/>
    </location>
</feature>
<dbReference type="InParanoid" id="M3ZJX4"/>
<keyword evidence="6" id="KW-1185">Reference proteome</keyword>
<dbReference type="STRING" id="8083.ENSXMAP00000002516"/>
<dbReference type="InterPro" id="IPR000719">
    <property type="entry name" value="Prot_kinase_dom"/>
</dbReference>
<dbReference type="PROSITE" id="PS50011">
    <property type="entry name" value="PROTEIN_KINASE_DOM"/>
    <property type="match status" value="1"/>
</dbReference>
<reference evidence="5" key="3">
    <citation type="submission" date="2025-08" db="UniProtKB">
        <authorList>
            <consortium name="Ensembl"/>
        </authorList>
    </citation>
    <scope>IDENTIFICATION</scope>
    <source>
        <strain evidence="5">JP 163 A</strain>
    </source>
</reference>
<dbReference type="InterPro" id="IPR011009">
    <property type="entry name" value="Kinase-like_dom_sf"/>
</dbReference>
<reference evidence="6" key="1">
    <citation type="submission" date="2012-01" db="EMBL/GenBank/DDBJ databases">
        <authorList>
            <person name="Walter R."/>
            <person name="Schartl M."/>
            <person name="Warren W."/>
        </authorList>
    </citation>
    <scope>NUCLEOTIDE SEQUENCE [LARGE SCALE GENOMIC DNA]</scope>
    <source>
        <strain evidence="6">JP 163 A</strain>
    </source>
</reference>
<reference evidence="5" key="4">
    <citation type="submission" date="2025-09" db="UniProtKB">
        <authorList>
            <consortium name="Ensembl"/>
        </authorList>
    </citation>
    <scope>IDENTIFICATION</scope>
    <source>
        <strain evidence="5">JP 163 A</strain>
    </source>
</reference>
<dbReference type="OrthoDB" id="4062651at2759"/>
<dbReference type="GeneTree" id="ENSGT00390000016453"/>
<dbReference type="Ensembl" id="ENSXMAT00000002521.2">
    <property type="protein sequence ID" value="ENSXMAP00000002516.1"/>
    <property type="gene ID" value="ENSXMAG00000002518.2"/>
</dbReference>
<keyword evidence="1" id="KW-0547">Nucleotide-binding</keyword>
<accession>M3ZJX4</accession>
<sequence>MDFVKDIVGVVKTIYELAEKVKANQSRWCRIRERVKALEELVDSADKNILENEQVQKALEELLHVLKSAQAQIGNYANASCFRHVIKSNSYEEEFDTLNKRLSEVFERLSLALQLDQRSKLFKVFELANRQQEDEEDRKKDIKELQRLLINYKESLDVMQKDLEEIKTNVIHSVELLKNPRPPRPEVRMIKPEELTYIPDYPKTPFMKTPRAEIYTGRFSHFPVAIKRYTEALNAKPEQIKSEFFAEVDSLKQFESPNILRMFGICIKNEERPNPEYYIIMEYCAQGTLQNFLFSRQELPWDKKVGMCLDAAQGVYRLHHVSGQESKLHMNITSENFLVDENNKVKLGGLEHSQTVQSLKKRKEQEHNDQNFSSMCYSAPELLINKDHEYGTECDIYSLGIVLWEIATWKKPFQDFNGNKNTLFQKVWFKKYQQPLPQHCPESLEKVISACRSYDPFQRLSAGALVDKLQLCLLEVQKL</sequence>
<dbReference type="OMA" id="YEIASRM"/>
<dbReference type="InterPro" id="IPR051681">
    <property type="entry name" value="Ser/Thr_Kinases-Pseudokinases"/>
</dbReference>
<protein>
    <submittedName>
        <fullName evidence="5">Mixed lineage kinase domain-like protein</fullName>
    </submittedName>
</protein>
<feature type="domain" description="Protein kinase" evidence="4">
    <location>
        <begin position="195"/>
        <end position="473"/>
    </location>
</feature>
<evidence type="ECO:0000259" key="4">
    <source>
        <dbReference type="PROSITE" id="PS50011"/>
    </source>
</evidence>
<dbReference type="GO" id="GO:0097527">
    <property type="term" value="P:necroptotic signaling pathway"/>
    <property type="evidence" value="ECO:0007669"/>
    <property type="project" value="TreeGrafter"/>
</dbReference>
<dbReference type="Gene3D" id="3.30.200.20">
    <property type="entry name" value="Phosphorylase Kinase, domain 1"/>
    <property type="match status" value="1"/>
</dbReference>
<evidence type="ECO:0000256" key="3">
    <source>
        <dbReference type="SAM" id="Coils"/>
    </source>
</evidence>
<dbReference type="eggNOG" id="KOG0194">
    <property type="taxonomic scope" value="Eukaryota"/>
</dbReference>
<dbReference type="CDD" id="cd21037">
    <property type="entry name" value="MLKL_NTD"/>
    <property type="match status" value="1"/>
</dbReference>
<dbReference type="PANTHER" id="PTHR44329">
    <property type="entry name" value="SERINE/THREONINE-PROTEIN KINASE TNNI3K-RELATED"/>
    <property type="match status" value="1"/>
</dbReference>
<keyword evidence="2" id="KW-0067">ATP-binding</keyword>
<reference evidence="6" key="2">
    <citation type="journal article" date="2013" name="Nat. Genet.">
        <title>The genome of the platyfish, Xiphophorus maculatus, provides insights into evolutionary adaptation and several complex traits.</title>
        <authorList>
            <person name="Schartl M."/>
            <person name="Walter R.B."/>
            <person name="Shen Y."/>
            <person name="Garcia T."/>
            <person name="Catchen J."/>
            <person name="Amores A."/>
            <person name="Braasch I."/>
            <person name="Chalopin D."/>
            <person name="Volff J.N."/>
            <person name="Lesch K.P."/>
            <person name="Bisazza A."/>
            <person name="Minx P."/>
            <person name="Hillier L."/>
            <person name="Wilson R.K."/>
            <person name="Fuerstenberg S."/>
            <person name="Boore J."/>
            <person name="Searle S."/>
            <person name="Postlethwait J.H."/>
            <person name="Warren W.C."/>
        </authorList>
    </citation>
    <scope>NUCLEOTIDE SEQUENCE [LARGE SCALE GENOMIC DNA]</scope>
    <source>
        <strain evidence="6">JP 163 A</strain>
    </source>
</reference>
<proteinExistence type="predicted"/>
<dbReference type="InterPro" id="IPR054000">
    <property type="entry name" value="MLKL_N"/>
</dbReference>
<keyword evidence="3" id="KW-0175">Coiled coil</keyword>
<dbReference type="InterPro" id="IPR059179">
    <property type="entry name" value="MLKL-like_MCAfunc"/>
</dbReference>
<feature type="coiled-coil region" evidence="3">
    <location>
        <begin position="125"/>
        <end position="169"/>
    </location>
</feature>
<evidence type="ECO:0000313" key="5">
    <source>
        <dbReference type="Ensembl" id="ENSXMAP00000002516.1"/>
    </source>
</evidence>